<name>A0AAU3GZX6_9ACTN</name>
<dbReference type="NCBIfam" id="NF033482">
    <property type="entry name" value="RiPP_thiocil"/>
    <property type="match status" value="1"/>
</dbReference>
<evidence type="ECO:0000256" key="1">
    <source>
        <dbReference type="SAM" id="MobiDB-lite"/>
    </source>
</evidence>
<feature type="region of interest" description="Disordered" evidence="1">
    <location>
        <begin position="35"/>
        <end position="59"/>
    </location>
</feature>
<dbReference type="EMBL" id="CP109535">
    <property type="protein sequence ID" value="WTY96483.1"/>
    <property type="molecule type" value="Genomic_DNA"/>
</dbReference>
<dbReference type="InterPro" id="IPR049803">
    <property type="entry name" value="RiPP_thiocil-like"/>
</dbReference>
<organism evidence="2">
    <name type="scientific">Streptomyces sp. NBC_01401</name>
    <dbReference type="NCBI Taxonomy" id="2903854"/>
    <lineage>
        <taxon>Bacteria</taxon>
        <taxon>Bacillati</taxon>
        <taxon>Actinomycetota</taxon>
        <taxon>Actinomycetes</taxon>
        <taxon>Kitasatosporales</taxon>
        <taxon>Streptomycetaceae</taxon>
        <taxon>Streptomyces</taxon>
    </lineage>
</organism>
<accession>A0AAU3GZX6</accession>
<protein>
    <submittedName>
        <fullName evidence="2">Thiocillin family RiPP</fullName>
    </submittedName>
</protein>
<sequence length="59" mass="5969">MHELINEDRFDLYALEGELSVEELPQANALGSFSSATSASSASCPASSASSATTASCVG</sequence>
<proteinExistence type="predicted"/>
<reference evidence="2" key="1">
    <citation type="submission" date="2022-10" db="EMBL/GenBank/DDBJ databases">
        <title>The complete genomes of actinobacterial strains from the NBC collection.</title>
        <authorList>
            <person name="Joergensen T.S."/>
            <person name="Alvarez Arevalo M."/>
            <person name="Sterndorff E.B."/>
            <person name="Faurdal D."/>
            <person name="Vuksanovic O."/>
            <person name="Mourched A.-S."/>
            <person name="Charusanti P."/>
            <person name="Shaw S."/>
            <person name="Blin K."/>
            <person name="Weber T."/>
        </authorList>
    </citation>
    <scope>NUCLEOTIDE SEQUENCE</scope>
    <source>
        <strain evidence="2">NBC_01401</strain>
    </source>
</reference>
<dbReference type="AlphaFoldDB" id="A0AAU3GZX6"/>
<evidence type="ECO:0000313" key="2">
    <source>
        <dbReference type="EMBL" id="WTY96483.1"/>
    </source>
</evidence>
<gene>
    <name evidence="2" type="ORF">OG626_16985</name>
</gene>